<dbReference type="InterPro" id="IPR013560">
    <property type="entry name" value="DUF1722"/>
</dbReference>
<dbReference type="PANTHER" id="PTHR30087">
    <property type="entry name" value="INNER MEMBRANE PROTEIN"/>
    <property type="match status" value="1"/>
</dbReference>
<name>A0A419EZ45_9BACT</name>
<sequence length="324" mass="37764">MQKSEEGYGSGKPRVGISTCLLGEPVRFDGGHKRDRYITDTLGKYFDWVPVCPEVECGLTVPRESMHLEGEVQAPRLITGQSRVDHTERMSSWAKKRLRDLENEDLCGFIFKSNSPSSGMERVRIYDAKGIPHKAGTGIFARAFMEHFPLLPVEEEGRLCDPHLRENFIERIFCLRRYRTFLTTDGTVRGLVNFHTDHKMLLLAHNPHLYREMGKLVAHAKEYKREELIKQYQELMLRTLKTKATVKKNANVLLHMMGFLKTHLTSDEKQEMLGIIENYKRELIPLIVPVTLMQHYVRKYGEPYLERQYYLNPHPIELQLRNHA</sequence>
<organism evidence="2 3">
    <name type="scientific">Candidatus Abyssobacteria bacterium SURF_17</name>
    <dbReference type="NCBI Taxonomy" id="2093361"/>
    <lineage>
        <taxon>Bacteria</taxon>
        <taxon>Pseudomonadati</taxon>
        <taxon>Candidatus Hydrogenedentota</taxon>
        <taxon>Candidatus Abyssobacteria</taxon>
    </lineage>
</organism>
<dbReference type="AlphaFoldDB" id="A0A419EZ45"/>
<proteinExistence type="predicted"/>
<dbReference type="PIRSF" id="PIRSF037004">
    <property type="entry name" value="UCP037004"/>
    <property type="match status" value="1"/>
</dbReference>
<dbReference type="PANTHER" id="PTHR30087:SF0">
    <property type="entry name" value="INNER MEMBRANE PROTEIN"/>
    <property type="match status" value="1"/>
</dbReference>
<reference evidence="2 3" key="1">
    <citation type="journal article" date="2017" name="ISME J.">
        <title>Energy and carbon metabolisms in a deep terrestrial subsurface fluid microbial community.</title>
        <authorList>
            <person name="Momper L."/>
            <person name="Jungbluth S.P."/>
            <person name="Lee M.D."/>
            <person name="Amend J.P."/>
        </authorList>
    </citation>
    <scope>NUCLEOTIDE SEQUENCE [LARGE SCALE GENOMIC DNA]</scope>
    <source>
        <strain evidence="2">SURF_17</strain>
    </source>
</reference>
<dbReference type="Pfam" id="PF08349">
    <property type="entry name" value="DUF1722"/>
    <property type="match status" value="1"/>
</dbReference>
<evidence type="ECO:0000313" key="3">
    <source>
        <dbReference type="Proteomes" id="UP000285961"/>
    </source>
</evidence>
<accession>A0A419EZ45</accession>
<dbReference type="EMBL" id="QZKI01000067">
    <property type="protein sequence ID" value="RJP70602.1"/>
    <property type="molecule type" value="Genomic_DNA"/>
</dbReference>
<dbReference type="InterPro" id="IPR007553">
    <property type="entry name" value="2-thiour_desulf"/>
</dbReference>
<dbReference type="Pfam" id="PF04463">
    <property type="entry name" value="2-thiour_desulf"/>
    <property type="match status" value="1"/>
</dbReference>
<dbReference type="InterPro" id="IPR017087">
    <property type="entry name" value="UCP037004"/>
</dbReference>
<comment type="caution">
    <text evidence="2">The sequence shown here is derived from an EMBL/GenBank/DDBJ whole genome shotgun (WGS) entry which is preliminary data.</text>
</comment>
<evidence type="ECO:0000313" key="2">
    <source>
        <dbReference type="EMBL" id="RJP70602.1"/>
    </source>
</evidence>
<gene>
    <name evidence="2" type="ORF">C4532_09075</name>
</gene>
<protein>
    <submittedName>
        <fullName evidence="2">DUF1722 domain-containing protein</fullName>
    </submittedName>
</protein>
<evidence type="ECO:0000259" key="1">
    <source>
        <dbReference type="Pfam" id="PF08349"/>
    </source>
</evidence>
<dbReference type="Proteomes" id="UP000285961">
    <property type="component" value="Unassembled WGS sequence"/>
</dbReference>
<feature type="domain" description="DUF1722" evidence="1">
    <location>
        <begin position="199"/>
        <end position="315"/>
    </location>
</feature>